<organism evidence="2 3">
    <name type="scientific">Amycolatopsis thermophila</name>
    <dbReference type="NCBI Taxonomy" id="206084"/>
    <lineage>
        <taxon>Bacteria</taxon>
        <taxon>Bacillati</taxon>
        <taxon>Actinomycetota</taxon>
        <taxon>Actinomycetes</taxon>
        <taxon>Pseudonocardiales</taxon>
        <taxon>Pseudonocardiaceae</taxon>
        <taxon>Amycolatopsis</taxon>
    </lineage>
</organism>
<dbReference type="InterPro" id="IPR050471">
    <property type="entry name" value="AB_hydrolase"/>
</dbReference>
<evidence type="ECO:0000259" key="1">
    <source>
        <dbReference type="Pfam" id="PF00561"/>
    </source>
</evidence>
<evidence type="ECO:0000313" key="2">
    <source>
        <dbReference type="EMBL" id="MDQ0377041.1"/>
    </source>
</evidence>
<dbReference type="Proteomes" id="UP001229651">
    <property type="component" value="Unassembled WGS sequence"/>
</dbReference>
<dbReference type="SUPFAM" id="SSF53474">
    <property type="entry name" value="alpha/beta-Hydrolases"/>
    <property type="match status" value="1"/>
</dbReference>
<sequence>MVIDDPIFPGGKTMTYVNGADGTKLYVEDAGDGAPVVFVSSAWLGTRMWEFQVPAVVAAGHRAVTYDRRGHGRSDRPWDGYDYDTLADDLAAILGELDLSGVTLVSQSMGAGEVVRYLTRHGSARVAGIVLIAPLTPLPMWLPDNPQGIPLEVFEAEDRLRAADRPGWMTASATGFFGDDHPEVSVSDAMRRWMIDQCLDVSARATSQVARAVFTTDFRAELPTVDLPALVLHGERDVQAPIDLCGRRTAELLPDARLRTYPDAAHGLFITHAAALNADLLGFLSRRVAAGAAEGSVRAS</sequence>
<keyword evidence="3" id="KW-1185">Reference proteome</keyword>
<accession>A0ABU0EP23</accession>
<dbReference type="RefSeq" id="WP_306989171.1">
    <property type="nucleotide sequence ID" value="NZ_JAUSUT010000001.1"/>
</dbReference>
<dbReference type="PANTHER" id="PTHR43433">
    <property type="entry name" value="HYDROLASE, ALPHA/BETA FOLD FAMILY PROTEIN"/>
    <property type="match status" value="1"/>
</dbReference>
<reference evidence="2 3" key="1">
    <citation type="submission" date="2023-07" db="EMBL/GenBank/DDBJ databases">
        <title>Sequencing the genomes of 1000 actinobacteria strains.</title>
        <authorList>
            <person name="Klenk H.-P."/>
        </authorList>
    </citation>
    <scope>NUCLEOTIDE SEQUENCE [LARGE SCALE GENOMIC DNA]</scope>
    <source>
        <strain evidence="2 3">DSM 45805</strain>
    </source>
</reference>
<dbReference type="PRINTS" id="PR00111">
    <property type="entry name" value="ABHYDROLASE"/>
</dbReference>
<gene>
    <name evidence="2" type="ORF">FB470_001035</name>
</gene>
<feature type="domain" description="AB hydrolase-1" evidence="1">
    <location>
        <begin position="36"/>
        <end position="273"/>
    </location>
</feature>
<dbReference type="PANTHER" id="PTHR43433:SF4">
    <property type="entry name" value="NON-HEME CHLOROPEROXIDASE-RELATED"/>
    <property type="match status" value="1"/>
</dbReference>
<name>A0ABU0EP23_9PSEU</name>
<dbReference type="InterPro" id="IPR029058">
    <property type="entry name" value="AB_hydrolase_fold"/>
</dbReference>
<dbReference type="Pfam" id="PF00561">
    <property type="entry name" value="Abhydrolase_1"/>
    <property type="match status" value="1"/>
</dbReference>
<dbReference type="Gene3D" id="3.40.50.1820">
    <property type="entry name" value="alpha/beta hydrolase"/>
    <property type="match status" value="1"/>
</dbReference>
<protein>
    <submittedName>
        <fullName evidence="2">Pimeloyl-ACP methyl ester carboxylesterase</fullName>
    </submittedName>
</protein>
<evidence type="ECO:0000313" key="3">
    <source>
        <dbReference type="Proteomes" id="UP001229651"/>
    </source>
</evidence>
<dbReference type="InterPro" id="IPR000073">
    <property type="entry name" value="AB_hydrolase_1"/>
</dbReference>
<proteinExistence type="predicted"/>
<comment type="caution">
    <text evidence="2">The sequence shown here is derived from an EMBL/GenBank/DDBJ whole genome shotgun (WGS) entry which is preliminary data.</text>
</comment>
<dbReference type="EMBL" id="JAUSUT010000001">
    <property type="protein sequence ID" value="MDQ0377041.1"/>
    <property type="molecule type" value="Genomic_DNA"/>
</dbReference>